<sequence>MTSVFCPFLNPYKKNQIIQTSLKFRCEVNTTRGHDRFKKHWRNQMGTKRLTKTTIDHNRRRAKGENRQPSESTEEEQRADRRVDGIFLPDKPRTFKVSKEDCY</sequence>
<evidence type="ECO:0000313" key="3">
    <source>
        <dbReference type="Proteomes" id="UP000499080"/>
    </source>
</evidence>
<dbReference type="AlphaFoldDB" id="A0A4Y2R5Y2"/>
<feature type="compositionally biased region" description="Basic and acidic residues" evidence="1">
    <location>
        <begin position="75"/>
        <end position="87"/>
    </location>
</feature>
<protein>
    <submittedName>
        <fullName evidence="2">Uncharacterized protein</fullName>
    </submittedName>
</protein>
<feature type="region of interest" description="Disordered" evidence="1">
    <location>
        <begin position="44"/>
        <end position="87"/>
    </location>
</feature>
<organism evidence="2 3">
    <name type="scientific">Araneus ventricosus</name>
    <name type="common">Orbweaver spider</name>
    <name type="synonym">Epeira ventricosa</name>
    <dbReference type="NCBI Taxonomy" id="182803"/>
    <lineage>
        <taxon>Eukaryota</taxon>
        <taxon>Metazoa</taxon>
        <taxon>Ecdysozoa</taxon>
        <taxon>Arthropoda</taxon>
        <taxon>Chelicerata</taxon>
        <taxon>Arachnida</taxon>
        <taxon>Araneae</taxon>
        <taxon>Araneomorphae</taxon>
        <taxon>Entelegynae</taxon>
        <taxon>Araneoidea</taxon>
        <taxon>Araneidae</taxon>
        <taxon>Araneus</taxon>
    </lineage>
</organism>
<gene>
    <name evidence="2" type="ORF">AVEN_256568_1</name>
</gene>
<reference evidence="2 3" key="1">
    <citation type="journal article" date="2019" name="Sci. Rep.">
        <title>Orb-weaving spider Araneus ventricosus genome elucidates the spidroin gene catalogue.</title>
        <authorList>
            <person name="Kono N."/>
            <person name="Nakamura H."/>
            <person name="Ohtoshi R."/>
            <person name="Moran D.A.P."/>
            <person name="Shinohara A."/>
            <person name="Yoshida Y."/>
            <person name="Fujiwara M."/>
            <person name="Mori M."/>
            <person name="Tomita M."/>
            <person name="Arakawa K."/>
        </authorList>
    </citation>
    <scope>NUCLEOTIDE SEQUENCE [LARGE SCALE GENOMIC DNA]</scope>
</reference>
<dbReference type="EMBL" id="BGPR01142791">
    <property type="protein sequence ID" value="GBN71142.1"/>
    <property type="molecule type" value="Genomic_DNA"/>
</dbReference>
<name>A0A4Y2R5Y2_ARAVE</name>
<evidence type="ECO:0000256" key="1">
    <source>
        <dbReference type="SAM" id="MobiDB-lite"/>
    </source>
</evidence>
<dbReference type="Proteomes" id="UP000499080">
    <property type="component" value="Unassembled WGS sequence"/>
</dbReference>
<proteinExistence type="predicted"/>
<evidence type="ECO:0000313" key="2">
    <source>
        <dbReference type="EMBL" id="GBN71142.1"/>
    </source>
</evidence>
<keyword evidence="3" id="KW-1185">Reference proteome</keyword>
<comment type="caution">
    <text evidence="2">The sequence shown here is derived from an EMBL/GenBank/DDBJ whole genome shotgun (WGS) entry which is preliminary data.</text>
</comment>
<accession>A0A4Y2R5Y2</accession>